<dbReference type="EMBL" id="BKCJ010364456">
    <property type="protein sequence ID" value="GFA07118.1"/>
    <property type="molecule type" value="Genomic_DNA"/>
</dbReference>
<feature type="domain" description="Retrovirus-related Pol polyprotein from transposon TNT 1-94-like beta-barrel" evidence="2">
    <location>
        <begin position="195"/>
        <end position="277"/>
    </location>
</feature>
<comment type="caution">
    <text evidence="3">The sequence shown here is derived from an EMBL/GenBank/DDBJ whole genome shotgun (WGS) entry which is preliminary data.</text>
</comment>
<dbReference type="AlphaFoldDB" id="A0A699J2S6"/>
<evidence type="ECO:0000313" key="3">
    <source>
        <dbReference type="EMBL" id="GFA07118.1"/>
    </source>
</evidence>
<organism evidence="3">
    <name type="scientific">Tanacetum cinerariifolium</name>
    <name type="common">Dalmatian daisy</name>
    <name type="synonym">Chrysanthemum cinerariifolium</name>
    <dbReference type="NCBI Taxonomy" id="118510"/>
    <lineage>
        <taxon>Eukaryota</taxon>
        <taxon>Viridiplantae</taxon>
        <taxon>Streptophyta</taxon>
        <taxon>Embryophyta</taxon>
        <taxon>Tracheophyta</taxon>
        <taxon>Spermatophyta</taxon>
        <taxon>Magnoliopsida</taxon>
        <taxon>eudicotyledons</taxon>
        <taxon>Gunneridae</taxon>
        <taxon>Pentapetalae</taxon>
        <taxon>asterids</taxon>
        <taxon>campanulids</taxon>
        <taxon>Asterales</taxon>
        <taxon>Asteraceae</taxon>
        <taxon>Asteroideae</taxon>
        <taxon>Anthemideae</taxon>
        <taxon>Anthemidinae</taxon>
        <taxon>Tanacetum</taxon>
    </lineage>
</organism>
<evidence type="ECO:0000256" key="1">
    <source>
        <dbReference type="ARBA" id="ARBA00022670"/>
    </source>
</evidence>
<dbReference type="SUPFAM" id="SSF53098">
    <property type="entry name" value="Ribonuclease H-like"/>
    <property type="match status" value="1"/>
</dbReference>
<dbReference type="GO" id="GO:0008233">
    <property type="term" value="F:peptidase activity"/>
    <property type="evidence" value="ECO:0007669"/>
    <property type="project" value="UniProtKB-KW"/>
</dbReference>
<dbReference type="GO" id="GO:0003676">
    <property type="term" value="F:nucleic acid binding"/>
    <property type="evidence" value="ECO:0007669"/>
    <property type="project" value="InterPro"/>
</dbReference>
<dbReference type="InterPro" id="IPR039537">
    <property type="entry name" value="Retrotran_Ty1/copia-like"/>
</dbReference>
<keyword evidence="1" id="KW-0645">Protease</keyword>
<dbReference type="SUPFAM" id="SSF57756">
    <property type="entry name" value="Retrovirus zinc finger-like domains"/>
    <property type="match status" value="1"/>
</dbReference>
<dbReference type="GO" id="GO:0006508">
    <property type="term" value="P:proteolysis"/>
    <property type="evidence" value="ECO:0007669"/>
    <property type="project" value="UniProtKB-KW"/>
</dbReference>
<dbReference type="Pfam" id="PF22936">
    <property type="entry name" value="Pol_BBD"/>
    <property type="match status" value="1"/>
</dbReference>
<sequence length="546" mass="62530">MYVIEQPLPSALAVDSATNVLAEWNAIYDAYNEVACLILGSMTHELHKKFKNSSPYDMIKELKSMFKKQAGVECYMLPQDLIVGLILNGLTKDFVGFVRNYNIHNMEKTIGELHAMLIEYEKGLRKKAETPQLMMIRGEHPAKDKTCPHCKEVGYWKRNCPVYLAELLKKKKQVGSASSLIIFTIKLFAFPNKSWVYDTGCGTHICITKQGYREARKLKEGALYLYVDNGVRVQVEAIGCFDLVFPNGLVICLDNCHYAPSITRGVVLVCHLIENGFVQCFTDFGISVSKKNVFYFNAILSNGIYEFDMHDLVPNDSSIYNVSTKRAKHDLDCTYLWHGHLAHIRKMTGKSFPRHPKRETDLLRIIHTDVCVPLRHVSRQGASYFITLTDDYSCHGYVYLLKHKHEVFETFKVFKNEVENQLGKKIKALRSDREKSYIVRHGSIYDESYNSVVILLDYALESAIRILNMVPTKKVDKTLYEICKIPMEVEGFEPPQEEVIPIRMFERTQQAPNRLCLNVEVEEHSLGDLNETASYKAAMLDSESNK</sequence>
<dbReference type="InterPro" id="IPR012337">
    <property type="entry name" value="RNaseH-like_sf"/>
</dbReference>
<keyword evidence="1" id="KW-0378">Hydrolase</keyword>
<dbReference type="GO" id="GO:0008270">
    <property type="term" value="F:zinc ion binding"/>
    <property type="evidence" value="ECO:0007669"/>
    <property type="project" value="InterPro"/>
</dbReference>
<dbReference type="PANTHER" id="PTHR42648">
    <property type="entry name" value="TRANSPOSASE, PUTATIVE-RELATED"/>
    <property type="match status" value="1"/>
</dbReference>
<dbReference type="InterPro" id="IPR036875">
    <property type="entry name" value="Znf_CCHC_sf"/>
</dbReference>
<evidence type="ECO:0000259" key="2">
    <source>
        <dbReference type="Pfam" id="PF22936"/>
    </source>
</evidence>
<dbReference type="Gene3D" id="3.30.420.10">
    <property type="entry name" value="Ribonuclease H-like superfamily/Ribonuclease H"/>
    <property type="match status" value="1"/>
</dbReference>
<name>A0A699J2S6_TANCI</name>
<dbReference type="PANTHER" id="PTHR42648:SF27">
    <property type="entry name" value="RNA-DIRECTED DNA POLYMERASE"/>
    <property type="match status" value="1"/>
</dbReference>
<dbReference type="InterPro" id="IPR036397">
    <property type="entry name" value="RNaseH_sf"/>
</dbReference>
<accession>A0A699J2S6</accession>
<dbReference type="InterPro" id="IPR054722">
    <property type="entry name" value="PolX-like_BBD"/>
</dbReference>
<proteinExistence type="predicted"/>
<reference evidence="3" key="1">
    <citation type="journal article" date="2019" name="Sci. Rep.">
        <title>Draft genome of Tanacetum cinerariifolium, the natural source of mosquito coil.</title>
        <authorList>
            <person name="Yamashiro T."/>
            <person name="Shiraishi A."/>
            <person name="Satake H."/>
            <person name="Nakayama K."/>
        </authorList>
    </citation>
    <scope>NUCLEOTIDE SEQUENCE</scope>
</reference>
<gene>
    <name evidence="3" type="ORF">Tci_579090</name>
</gene>
<protein>
    <recommendedName>
        <fullName evidence="2">Retrovirus-related Pol polyprotein from transposon TNT 1-94-like beta-barrel domain-containing protein</fullName>
    </recommendedName>
</protein>